<dbReference type="Proteomes" id="UP001526426">
    <property type="component" value="Unassembled WGS sequence"/>
</dbReference>
<evidence type="ECO:0000313" key="9">
    <source>
        <dbReference type="Proteomes" id="UP001526426"/>
    </source>
</evidence>
<keyword evidence="3" id="KW-1003">Cell membrane</keyword>
<evidence type="ECO:0000256" key="1">
    <source>
        <dbReference type="ARBA" id="ARBA00004533"/>
    </source>
</evidence>
<evidence type="ECO:0000256" key="4">
    <source>
        <dbReference type="ARBA" id="ARBA00022519"/>
    </source>
</evidence>
<evidence type="ECO:0000313" key="8">
    <source>
        <dbReference type="EMBL" id="MCW6036897.1"/>
    </source>
</evidence>
<evidence type="ECO:0000256" key="7">
    <source>
        <dbReference type="SAM" id="SignalP"/>
    </source>
</evidence>
<evidence type="ECO:0000256" key="2">
    <source>
        <dbReference type="ARBA" id="ARBA00022448"/>
    </source>
</evidence>
<dbReference type="SUPFAM" id="SSF53850">
    <property type="entry name" value="Periplasmic binding protein-like II"/>
    <property type="match status" value="1"/>
</dbReference>
<keyword evidence="6" id="KW-0472">Membrane</keyword>
<comment type="caution">
    <text evidence="8">The sequence shown here is derived from an EMBL/GenBank/DDBJ whole genome shotgun (WGS) entry which is preliminary data.</text>
</comment>
<proteinExistence type="predicted"/>
<dbReference type="PANTHER" id="PTHR30024:SF43">
    <property type="entry name" value="BLL4572 PROTEIN"/>
    <property type="match status" value="1"/>
</dbReference>
<dbReference type="PROSITE" id="PS51257">
    <property type="entry name" value="PROKAR_LIPOPROTEIN"/>
    <property type="match status" value="1"/>
</dbReference>
<dbReference type="Gene3D" id="3.40.190.10">
    <property type="entry name" value="Periplasmic binding protein-like II"/>
    <property type="match status" value="2"/>
</dbReference>
<keyword evidence="7" id="KW-0732">Signal</keyword>
<keyword evidence="4" id="KW-0997">Cell inner membrane</keyword>
<evidence type="ECO:0000256" key="5">
    <source>
        <dbReference type="ARBA" id="ARBA00023065"/>
    </source>
</evidence>
<reference evidence="8 9" key="1">
    <citation type="submission" date="2021-08" db="EMBL/GenBank/DDBJ databases">
        <title>Draft genome sequence of Spirulina subsalsa with high tolerance to salinity and hype-accumulation of phycocyanin.</title>
        <authorList>
            <person name="Pei H."/>
            <person name="Jiang L."/>
        </authorList>
    </citation>
    <scope>NUCLEOTIDE SEQUENCE [LARGE SCALE GENOMIC DNA]</scope>
    <source>
        <strain evidence="8 9">FACHB-351</strain>
    </source>
</reference>
<name>A0ABT3L6U2_9CYAN</name>
<evidence type="ECO:0000256" key="6">
    <source>
        <dbReference type="ARBA" id="ARBA00023136"/>
    </source>
</evidence>
<feature type="signal peptide" evidence="7">
    <location>
        <begin position="1"/>
        <end position="23"/>
    </location>
</feature>
<comment type="subcellular location">
    <subcellularLocation>
        <location evidence="1">Cell inner membrane</location>
    </subcellularLocation>
</comment>
<protein>
    <submittedName>
        <fullName evidence="8">ABC transporter substrate-binding protein</fullName>
    </submittedName>
</protein>
<dbReference type="Pfam" id="PF13379">
    <property type="entry name" value="NMT1_2"/>
    <property type="match status" value="1"/>
</dbReference>
<dbReference type="PANTHER" id="PTHR30024">
    <property type="entry name" value="ALIPHATIC SULFONATES-BINDING PROTEIN-RELATED"/>
    <property type="match status" value="1"/>
</dbReference>
<keyword evidence="2" id="KW-0813">Transport</keyword>
<dbReference type="CDD" id="cd13553">
    <property type="entry name" value="PBP2_NrtA_CpmA_like"/>
    <property type="match status" value="1"/>
</dbReference>
<organism evidence="8 9">
    <name type="scientific">Spirulina subsalsa FACHB-351</name>
    <dbReference type="NCBI Taxonomy" id="234711"/>
    <lineage>
        <taxon>Bacteria</taxon>
        <taxon>Bacillati</taxon>
        <taxon>Cyanobacteriota</taxon>
        <taxon>Cyanophyceae</taxon>
        <taxon>Spirulinales</taxon>
        <taxon>Spirulinaceae</taxon>
        <taxon>Spirulina</taxon>
    </lineage>
</organism>
<dbReference type="RefSeq" id="WP_265264719.1">
    <property type="nucleotide sequence ID" value="NZ_JAIHOM010000049.1"/>
</dbReference>
<dbReference type="EMBL" id="JAIHOM010000049">
    <property type="protein sequence ID" value="MCW6036897.1"/>
    <property type="molecule type" value="Genomic_DNA"/>
</dbReference>
<sequence length="456" mass="50886">MDRRKFLKYSSLAAAGFTFAACANNTTPSSPTGGGETTGSPAIDFGPLEKPNLTLGIIPLTDCAPLVIGKEKGIYEKYGLNVTISKEASWATVRDGLLQGRLDASHAVCGMPLLTQLGPEKAPMRSLMMLDVNGNAMTLSRQAWEAGIRPLPDYSSFDEFGTAYRQYIQGMSEPPSFAVVFPSSMHNYNTRYWLSAMGINPERDVKVIVIPPPQMVENMRAGTMDGYCVGEPWNQRAVFDNVGFTATVDRDVWQGHPEKVLATMQAWIEANPNTARALVAATIEACQYCDVPENRLEVVEIISRRPYVNARVEYAKASMTGTYDYGGFDEEDRVKPIPDFNLFNFMETDYMQRPDNANYPYASHGIWLLTQMIRWNQLPDIKEYPSDADEIIQRVYPTNIYEDVAKAMNIELPSDGMKVEPPEVFIDNRGFDPSDPVAYLNGFDIRVGRGKIFSFS</sequence>
<accession>A0ABT3L6U2</accession>
<dbReference type="InterPro" id="IPR044527">
    <property type="entry name" value="NrtA/CpmA_ABC-bd_dom"/>
</dbReference>
<feature type="chain" id="PRO_5046078821" evidence="7">
    <location>
        <begin position="24"/>
        <end position="456"/>
    </location>
</feature>
<gene>
    <name evidence="8" type="ORF">K4A83_11570</name>
</gene>
<keyword evidence="9" id="KW-1185">Reference proteome</keyword>
<keyword evidence="5" id="KW-0406">Ion transport</keyword>
<evidence type="ECO:0000256" key="3">
    <source>
        <dbReference type="ARBA" id="ARBA00022475"/>
    </source>
</evidence>